<gene>
    <name evidence="1" type="ORF">FDF70_09450</name>
</gene>
<dbReference type="Proteomes" id="UP000486601">
    <property type="component" value="Unassembled WGS sequence"/>
</dbReference>
<evidence type="ECO:0000313" key="2">
    <source>
        <dbReference type="Proteomes" id="UP000486601"/>
    </source>
</evidence>
<proteinExistence type="predicted"/>
<dbReference type="RefSeq" id="WP_052263806.1">
    <property type="nucleotide sequence ID" value="NZ_CP082943.1"/>
</dbReference>
<sequence>MGLDYYYKHECLELAQSAGRDIINQNIECFHCGNLGKVKELYHKIELEEYPSSEDQYFYDWKAKYYYLIKCNVCDEISLCTFETNGFDEIGYELYINECEDPDSSTCYDKNFRLRSSNFTRLFPAYNKKNITNNKLLDKNYKISMEVYRQAQIAENLNLNEICGIGYRKALEFLIKDYCIENNTNKEENIKSGNLSDVIKKYIENDTLKQIALRAVWLGNDETHYTRIWTNKDIEYLKYLIELVFRLIEGDKIAAELIIEMPNKNKK</sequence>
<organism evidence="1 2">
    <name type="scientific">Clostridium sporogenes</name>
    <dbReference type="NCBI Taxonomy" id="1509"/>
    <lineage>
        <taxon>Bacteria</taxon>
        <taxon>Bacillati</taxon>
        <taxon>Bacillota</taxon>
        <taxon>Clostridia</taxon>
        <taxon>Eubacteriales</taxon>
        <taxon>Clostridiaceae</taxon>
        <taxon>Clostridium</taxon>
    </lineage>
</organism>
<reference evidence="1 2" key="1">
    <citation type="submission" date="2019-04" db="EMBL/GenBank/DDBJ databases">
        <title>Genome sequencing of Clostridium botulinum Groups I-IV and Clostridium butyricum.</title>
        <authorList>
            <person name="Brunt J."/>
            <person name="Van Vliet A.H.M."/>
            <person name="Stringer S.C."/>
            <person name="Carter A.T."/>
            <person name="Peck M.W."/>
        </authorList>
    </citation>
    <scope>NUCLEOTIDE SEQUENCE [LARGE SCALE GENOMIC DNA]</scope>
    <source>
        <strain evidence="1 2">IFR 18/108</strain>
    </source>
</reference>
<dbReference type="EMBL" id="SXCS01000005">
    <property type="protein sequence ID" value="NFR61706.1"/>
    <property type="molecule type" value="Genomic_DNA"/>
</dbReference>
<name>A0A7X5P959_CLOSG</name>
<dbReference type="AlphaFoldDB" id="A0A7X5P959"/>
<protein>
    <submittedName>
        <fullName evidence="1">DUF4145 domain-containing protein</fullName>
    </submittedName>
</protein>
<evidence type="ECO:0000313" key="1">
    <source>
        <dbReference type="EMBL" id="NFR61706.1"/>
    </source>
</evidence>
<accession>A0A7X5P959</accession>
<comment type="caution">
    <text evidence="1">The sequence shown here is derived from an EMBL/GenBank/DDBJ whole genome shotgun (WGS) entry which is preliminary data.</text>
</comment>